<feature type="binding site" evidence="7">
    <location>
        <position position="110"/>
    </location>
    <ligand>
        <name>Zn(2+)</name>
        <dbReference type="ChEBI" id="CHEBI:29105"/>
        <label>1</label>
    </ligand>
</feature>
<dbReference type="PANTHER" id="PTHR43705">
    <property type="entry name" value="HYDROXYACYLGLUTATHIONE HYDROLASE"/>
    <property type="match status" value="1"/>
</dbReference>
<dbReference type="InterPro" id="IPR032282">
    <property type="entry name" value="HAGH_C"/>
</dbReference>
<evidence type="ECO:0000256" key="3">
    <source>
        <dbReference type="ARBA" id="ARBA00006759"/>
    </source>
</evidence>
<dbReference type="InterPro" id="IPR050110">
    <property type="entry name" value="Glyoxalase_II_hydrolase"/>
</dbReference>
<comment type="similarity">
    <text evidence="3 7">Belongs to the metallo-beta-lactamase superfamily. Glyoxalase II family.</text>
</comment>
<evidence type="ECO:0000313" key="10">
    <source>
        <dbReference type="Proteomes" id="UP001302072"/>
    </source>
</evidence>
<evidence type="ECO:0000256" key="5">
    <source>
        <dbReference type="ARBA" id="ARBA00022801"/>
    </source>
</evidence>
<reference evidence="9 10" key="1">
    <citation type="submission" date="2022-12" db="EMBL/GenBank/DDBJ databases">
        <title>Two new species, Stenotrophomonas aracearum and Stenotrophomonas oahuensis, isolated from Anthurium (Araceae family) in Hawaii.</title>
        <authorList>
            <person name="Chunag S.C."/>
            <person name="Dobhal S."/>
            <person name="Alvarez A."/>
            <person name="Arif M."/>
        </authorList>
    </citation>
    <scope>NUCLEOTIDE SEQUENCE [LARGE SCALE GENOMIC DNA]</scope>
    <source>
        <strain evidence="9 10">A5586</strain>
    </source>
</reference>
<comment type="cofactor">
    <cofactor evidence="7">
        <name>Zn(2+)</name>
        <dbReference type="ChEBI" id="CHEBI:29105"/>
    </cofactor>
    <text evidence="7">Binds 2 Zn(2+) ions per subunit.</text>
</comment>
<keyword evidence="5 7" id="KW-0378">Hydrolase</keyword>
<gene>
    <name evidence="7 9" type="primary">gloB</name>
    <name evidence="9" type="ORF">PDM29_11945</name>
</gene>
<dbReference type="InterPro" id="IPR036866">
    <property type="entry name" value="RibonucZ/Hydroxyglut_hydro"/>
</dbReference>
<dbReference type="Gene3D" id="3.60.15.10">
    <property type="entry name" value="Ribonuclease Z/Hydroxyacylglutathione hydrolase-like"/>
    <property type="match status" value="1"/>
</dbReference>
<feature type="binding site" evidence="7">
    <location>
        <position position="127"/>
    </location>
    <ligand>
        <name>Zn(2+)</name>
        <dbReference type="ChEBI" id="CHEBI:29105"/>
        <label>2</label>
    </ligand>
</feature>
<keyword evidence="6 7" id="KW-0862">Zinc</keyword>
<feature type="binding site" evidence="7">
    <location>
        <position position="53"/>
    </location>
    <ligand>
        <name>Zn(2+)</name>
        <dbReference type="ChEBI" id="CHEBI:29105"/>
        <label>1</label>
    </ligand>
</feature>
<dbReference type="SMART" id="SM00849">
    <property type="entry name" value="Lactamase_B"/>
    <property type="match status" value="1"/>
</dbReference>
<dbReference type="SUPFAM" id="SSF56281">
    <property type="entry name" value="Metallo-hydrolase/oxidoreductase"/>
    <property type="match status" value="1"/>
</dbReference>
<feature type="binding site" evidence="7">
    <location>
        <position position="55"/>
    </location>
    <ligand>
        <name>Zn(2+)</name>
        <dbReference type="ChEBI" id="CHEBI:29105"/>
        <label>1</label>
    </ligand>
</feature>
<protein>
    <recommendedName>
        <fullName evidence="7">Hydroxyacylglutathione hydrolase</fullName>
        <ecNumber evidence="7">3.1.2.6</ecNumber>
    </recommendedName>
    <alternativeName>
        <fullName evidence="7">Glyoxalase II</fullName>
        <shortName evidence="7">Glx II</shortName>
    </alternativeName>
</protein>
<dbReference type="InterPro" id="IPR035680">
    <property type="entry name" value="Clx_II_MBL"/>
</dbReference>
<evidence type="ECO:0000256" key="2">
    <source>
        <dbReference type="ARBA" id="ARBA00004963"/>
    </source>
</evidence>
<feature type="domain" description="Metallo-beta-lactamase" evidence="8">
    <location>
        <begin position="11"/>
        <end position="165"/>
    </location>
</feature>
<evidence type="ECO:0000256" key="1">
    <source>
        <dbReference type="ARBA" id="ARBA00001623"/>
    </source>
</evidence>
<keyword evidence="4 7" id="KW-0479">Metal-binding</keyword>
<evidence type="ECO:0000256" key="4">
    <source>
        <dbReference type="ARBA" id="ARBA00022723"/>
    </source>
</evidence>
<proteinExistence type="inferred from homology"/>
<dbReference type="PANTHER" id="PTHR43705:SF1">
    <property type="entry name" value="HYDROXYACYLGLUTATHIONE HYDROLASE GLOB"/>
    <property type="match status" value="1"/>
</dbReference>
<sequence length="255" mass="27326">MRLIALPAFADNYIWALVAEDGNAIVVDPGQAAPVLAAAAQQGWRPHTVLLTHHHNDHIGGVAELQAQHPGLAVLAPDDPRIPQATRRVGDGEHVQALGLGIDVVSVPGHTRTHIGFHTAEHLFSGDALFSLGCGRMFEGTPPQLLASLQRLASLPAHLLVCCGHEYTVSNAVFARHVDPANAALARRHEEALAMRRDERPTLPVALASELECNPFLRTHTPAIQAAVSAHLGRELTAEVDVLAGLRGWKDGFRT</sequence>
<accession>A0ABY9YLA7</accession>
<comment type="subunit">
    <text evidence="7">Monomer.</text>
</comment>
<dbReference type="Proteomes" id="UP001302072">
    <property type="component" value="Chromosome"/>
</dbReference>
<feature type="binding site" evidence="7">
    <location>
        <position position="58"/>
    </location>
    <ligand>
        <name>Zn(2+)</name>
        <dbReference type="ChEBI" id="CHEBI:29105"/>
        <label>2</label>
    </ligand>
</feature>
<dbReference type="HAMAP" id="MF_01374">
    <property type="entry name" value="Glyoxalase_2"/>
    <property type="match status" value="1"/>
</dbReference>
<keyword evidence="10" id="KW-1185">Reference proteome</keyword>
<feature type="binding site" evidence="7">
    <location>
        <position position="127"/>
    </location>
    <ligand>
        <name>Zn(2+)</name>
        <dbReference type="ChEBI" id="CHEBI:29105"/>
        <label>1</label>
    </ligand>
</feature>
<dbReference type="PIRSF" id="PIRSF005457">
    <property type="entry name" value="Glx"/>
    <property type="match status" value="1"/>
</dbReference>
<organism evidence="9 10">
    <name type="scientific">Stenotrophomonas oahuensis</name>
    <dbReference type="NCBI Taxonomy" id="3003271"/>
    <lineage>
        <taxon>Bacteria</taxon>
        <taxon>Pseudomonadati</taxon>
        <taxon>Pseudomonadota</taxon>
        <taxon>Gammaproteobacteria</taxon>
        <taxon>Lysobacterales</taxon>
        <taxon>Lysobacteraceae</taxon>
        <taxon>Stenotrophomonas</taxon>
    </lineage>
</organism>
<comment type="catalytic activity">
    <reaction evidence="1 7">
        <text>an S-(2-hydroxyacyl)glutathione + H2O = a 2-hydroxy carboxylate + glutathione + H(+)</text>
        <dbReference type="Rhea" id="RHEA:21864"/>
        <dbReference type="ChEBI" id="CHEBI:15377"/>
        <dbReference type="ChEBI" id="CHEBI:15378"/>
        <dbReference type="ChEBI" id="CHEBI:57925"/>
        <dbReference type="ChEBI" id="CHEBI:58896"/>
        <dbReference type="ChEBI" id="CHEBI:71261"/>
        <dbReference type="EC" id="3.1.2.6"/>
    </reaction>
</comment>
<feature type="binding site" evidence="7">
    <location>
        <position position="57"/>
    </location>
    <ligand>
        <name>Zn(2+)</name>
        <dbReference type="ChEBI" id="CHEBI:29105"/>
        <label>2</label>
    </ligand>
</feature>
<dbReference type="CDD" id="cd07723">
    <property type="entry name" value="hydroxyacylglutathione_hydrolase_MBL-fold"/>
    <property type="match status" value="1"/>
</dbReference>
<dbReference type="EMBL" id="CP115541">
    <property type="protein sequence ID" value="WNH51083.1"/>
    <property type="molecule type" value="Genomic_DNA"/>
</dbReference>
<dbReference type="RefSeq" id="WP_311190346.1">
    <property type="nucleotide sequence ID" value="NZ_CP115541.1"/>
</dbReference>
<dbReference type="InterPro" id="IPR017782">
    <property type="entry name" value="Hydroxyacylglutathione_Hdrlase"/>
</dbReference>
<dbReference type="Pfam" id="PF16123">
    <property type="entry name" value="HAGH_C"/>
    <property type="match status" value="1"/>
</dbReference>
<dbReference type="NCBIfam" id="TIGR03413">
    <property type="entry name" value="GSH_gloB"/>
    <property type="match status" value="1"/>
</dbReference>
<dbReference type="Pfam" id="PF00753">
    <property type="entry name" value="Lactamase_B"/>
    <property type="match status" value="1"/>
</dbReference>
<name>A0ABY9YLA7_9GAMM</name>
<evidence type="ECO:0000259" key="8">
    <source>
        <dbReference type="SMART" id="SM00849"/>
    </source>
</evidence>
<evidence type="ECO:0000256" key="6">
    <source>
        <dbReference type="ARBA" id="ARBA00022833"/>
    </source>
</evidence>
<comment type="function">
    <text evidence="7">Thiolesterase that catalyzes the hydrolysis of S-D-lactoyl-glutathione to form glutathione and D-lactic acid.</text>
</comment>
<dbReference type="GO" id="GO:0004416">
    <property type="term" value="F:hydroxyacylglutathione hydrolase activity"/>
    <property type="evidence" value="ECO:0007669"/>
    <property type="project" value="UniProtKB-EC"/>
</dbReference>
<comment type="pathway">
    <text evidence="2 7">Secondary metabolite metabolism; methylglyoxal degradation; (R)-lactate from methylglyoxal: step 2/2.</text>
</comment>
<evidence type="ECO:0000256" key="7">
    <source>
        <dbReference type="HAMAP-Rule" id="MF_01374"/>
    </source>
</evidence>
<dbReference type="EC" id="3.1.2.6" evidence="7"/>
<dbReference type="InterPro" id="IPR001279">
    <property type="entry name" value="Metallo-B-lactamas"/>
</dbReference>
<evidence type="ECO:0000313" key="9">
    <source>
        <dbReference type="EMBL" id="WNH51083.1"/>
    </source>
</evidence>
<feature type="binding site" evidence="7">
    <location>
        <position position="165"/>
    </location>
    <ligand>
        <name>Zn(2+)</name>
        <dbReference type="ChEBI" id="CHEBI:29105"/>
        <label>2</label>
    </ligand>
</feature>